<dbReference type="InterPro" id="IPR050091">
    <property type="entry name" value="PKS_NRPS_Biosynth_Enz"/>
</dbReference>
<organism evidence="9 10">
    <name type="scientific">Saccharothrix xinjiangensis</name>
    <dbReference type="NCBI Taxonomy" id="204798"/>
    <lineage>
        <taxon>Bacteria</taxon>
        <taxon>Bacillati</taxon>
        <taxon>Actinomycetota</taxon>
        <taxon>Actinomycetes</taxon>
        <taxon>Pseudonocardiales</taxon>
        <taxon>Pseudonocardiaceae</taxon>
        <taxon>Saccharothrix</taxon>
    </lineage>
</organism>
<dbReference type="InterPro" id="IPR014031">
    <property type="entry name" value="Ketoacyl_synth_C"/>
</dbReference>
<evidence type="ECO:0000313" key="9">
    <source>
        <dbReference type="EMBL" id="MFC5059914.1"/>
    </source>
</evidence>
<dbReference type="Gene3D" id="3.10.129.110">
    <property type="entry name" value="Polyketide synthase dehydratase"/>
    <property type="match status" value="1"/>
</dbReference>
<dbReference type="EMBL" id="JBHSJB010000050">
    <property type="protein sequence ID" value="MFC5059914.1"/>
    <property type="molecule type" value="Genomic_DNA"/>
</dbReference>
<dbReference type="SMART" id="SM00823">
    <property type="entry name" value="PKS_PP"/>
    <property type="match status" value="1"/>
</dbReference>
<dbReference type="InterPro" id="IPR020807">
    <property type="entry name" value="PKS_DH"/>
</dbReference>
<keyword evidence="2" id="KW-0597">Phosphoprotein</keyword>
<dbReference type="PROSITE" id="PS52019">
    <property type="entry name" value="PKS_MFAS_DH"/>
    <property type="match status" value="1"/>
</dbReference>
<evidence type="ECO:0000256" key="1">
    <source>
        <dbReference type="ARBA" id="ARBA00022450"/>
    </source>
</evidence>
<dbReference type="Pfam" id="PF02801">
    <property type="entry name" value="Ketoacyl-synt_C"/>
    <property type="match status" value="1"/>
</dbReference>
<dbReference type="PROSITE" id="PS52004">
    <property type="entry name" value="KS3_2"/>
    <property type="match status" value="1"/>
</dbReference>
<dbReference type="SUPFAM" id="SSF51735">
    <property type="entry name" value="NAD(P)-binding Rossmann-fold domains"/>
    <property type="match status" value="2"/>
</dbReference>
<dbReference type="PANTHER" id="PTHR43775">
    <property type="entry name" value="FATTY ACID SYNTHASE"/>
    <property type="match status" value="1"/>
</dbReference>
<dbReference type="PROSITE" id="PS50075">
    <property type="entry name" value="CARRIER"/>
    <property type="match status" value="1"/>
</dbReference>
<dbReference type="InterPro" id="IPR042104">
    <property type="entry name" value="PKS_dehydratase_sf"/>
</dbReference>
<dbReference type="SMART" id="SM00822">
    <property type="entry name" value="PKS_KR"/>
    <property type="match status" value="1"/>
</dbReference>
<reference evidence="10" key="1">
    <citation type="journal article" date="2019" name="Int. J. Syst. Evol. Microbiol.">
        <title>The Global Catalogue of Microorganisms (GCM) 10K type strain sequencing project: providing services to taxonomists for standard genome sequencing and annotation.</title>
        <authorList>
            <consortium name="The Broad Institute Genomics Platform"/>
            <consortium name="The Broad Institute Genome Sequencing Center for Infectious Disease"/>
            <person name="Wu L."/>
            <person name="Ma J."/>
        </authorList>
    </citation>
    <scope>NUCLEOTIDE SEQUENCE [LARGE SCALE GENOMIC DNA]</scope>
    <source>
        <strain evidence="10">KCTC 12848</strain>
    </source>
</reference>
<feature type="active site" description="Proton acceptor; for dehydratase activity" evidence="4">
    <location>
        <position position="964"/>
    </location>
</feature>
<dbReference type="CDD" id="cd00833">
    <property type="entry name" value="PKS"/>
    <property type="match status" value="1"/>
</dbReference>
<dbReference type="SUPFAM" id="SSF47336">
    <property type="entry name" value="ACP-like"/>
    <property type="match status" value="1"/>
</dbReference>
<dbReference type="SMART" id="SM01294">
    <property type="entry name" value="PKS_PP_betabranch"/>
    <property type="match status" value="1"/>
</dbReference>
<keyword evidence="3 9" id="KW-0808">Transferase</keyword>
<dbReference type="Pfam" id="PF00698">
    <property type="entry name" value="Acyl_transf_1"/>
    <property type="match status" value="1"/>
</dbReference>
<dbReference type="PANTHER" id="PTHR43775:SF37">
    <property type="entry name" value="SI:DKEY-61P9.11"/>
    <property type="match status" value="1"/>
</dbReference>
<dbReference type="InterPro" id="IPR013968">
    <property type="entry name" value="PKS_KR"/>
</dbReference>
<feature type="compositionally biased region" description="Low complexity" evidence="5">
    <location>
        <begin position="13"/>
        <end position="35"/>
    </location>
</feature>
<dbReference type="SUPFAM" id="SSF55048">
    <property type="entry name" value="Probable ACP-binding domain of malonyl-CoA ACP transacylase"/>
    <property type="match status" value="1"/>
</dbReference>
<keyword evidence="9" id="KW-0436">Ligase</keyword>
<evidence type="ECO:0000256" key="3">
    <source>
        <dbReference type="ARBA" id="ARBA00022679"/>
    </source>
</evidence>
<dbReference type="Pfam" id="PF00550">
    <property type="entry name" value="PP-binding"/>
    <property type="match status" value="1"/>
</dbReference>
<dbReference type="SUPFAM" id="SSF52151">
    <property type="entry name" value="FabD/lysophospholipase-like"/>
    <property type="match status" value="1"/>
</dbReference>
<dbReference type="InterPro" id="IPR020806">
    <property type="entry name" value="PKS_PP-bd"/>
</dbReference>
<dbReference type="SMART" id="SM00827">
    <property type="entry name" value="PKS_AT"/>
    <property type="match status" value="1"/>
</dbReference>
<dbReference type="Proteomes" id="UP001595833">
    <property type="component" value="Unassembled WGS sequence"/>
</dbReference>
<feature type="region of interest" description="C-terminal hotdog fold" evidence="4">
    <location>
        <begin position="1059"/>
        <end position="1182"/>
    </location>
</feature>
<dbReference type="CDD" id="cd08955">
    <property type="entry name" value="KR_2_FAS_SDR_x"/>
    <property type="match status" value="1"/>
</dbReference>
<dbReference type="InterPro" id="IPR014030">
    <property type="entry name" value="Ketoacyl_synth_N"/>
</dbReference>
<dbReference type="InterPro" id="IPR016035">
    <property type="entry name" value="Acyl_Trfase/lysoPLipase"/>
</dbReference>
<feature type="region of interest" description="Disordered" evidence="5">
    <location>
        <begin position="1"/>
        <end position="45"/>
    </location>
</feature>
<dbReference type="GO" id="GO:0016874">
    <property type="term" value="F:ligase activity"/>
    <property type="evidence" value="ECO:0007669"/>
    <property type="project" value="UniProtKB-KW"/>
</dbReference>
<feature type="domain" description="Carrier" evidence="6">
    <location>
        <begin position="1641"/>
        <end position="1721"/>
    </location>
</feature>
<dbReference type="Pfam" id="PF00109">
    <property type="entry name" value="ketoacyl-synt"/>
    <property type="match status" value="1"/>
</dbReference>
<dbReference type="Gene3D" id="3.40.366.10">
    <property type="entry name" value="Malonyl-Coenzyme A Acyl Carrier Protein, domain 2"/>
    <property type="match status" value="1"/>
</dbReference>
<dbReference type="InterPro" id="IPR032821">
    <property type="entry name" value="PKS_assoc"/>
</dbReference>
<dbReference type="Gene3D" id="3.40.50.720">
    <property type="entry name" value="NAD(P)-binding Rossmann-like Domain"/>
    <property type="match status" value="1"/>
</dbReference>
<evidence type="ECO:0000256" key="4">
    <source>
        <dbReference type="PROSITE-ProRule" id="PRU01363"/>
    </source>
</evidence>
<dbReference type="InterPro" id="IPR049900">
    <property type="entry name" value="PKS_mFAS_DH"/>
</dbReference>
<feature type="region of interest" description="N-terminal hotdog fold" evidence="4">
    <location>
        <begin position="932"/>
        <end position="1042"/>
    </location>
</feature>
<accession>A0ABV9YC42</accession>
<gene>
    <name evidence="9" type="ORF">ACFPFM_39895</name>
</gene>
<evidence type="ECO:0000313" key="10">
    <source>
        <dbReference type="Proteomes" id="UP001595833"/>
    </source>
</evidence>
<dbReference type="Gene3D" id="1.10.1200.10">
    <property type="entry name" value="ACP-like"/>
    <property type="match status" value="1"/>
</dbReference>
<comment type="caution">
    <text evidence="9">The sequence shown here is derived from an EMBL/GenBank/DDBJ whole genome shotgun (WGS) entry which is preliminary data.</text>
</comment>
<feature type="domain" description="PKS/mFAS DH" evidence="8">
    <location>
        <begin position="932"/>
        <end position="1182"/>
    </location>
</feature>
<dbReference type="InterPro" id="IPR016039">
    <property type="entry name" value="Thiolase-like"/>
</dbReference>
<feature type="domain" description="Ketosynthase family 3 (KS3)" evidence="7">
    <location>
        <begin position="43"/>
        <end position="468"/>
    </location>
</feature>
<evidence type="ECO:0000259" key="6">
    <source>
        <dbReference type="PROSITE" id="PS50075"/>
    </source>
</evidence>
<dbReference type="Pfam" id="PF16197">
    <property type="entry name" value="KAsynt_C_assoc"/>
    <property type="match status" value="1"/>
</dbReference>
<dbReference type="InterPro" id="IPR009081">
    <property type="entry name" value="PP-bd_ACP"/>
</dbReference>
<evidence type="ECO:0000259" key="8">
    <source>
        <dbReference type="PROSITE" id="PS52019"/>
    </source>
</evidence>
<dbReference type="InterPro" id="IPR036291">
    <property type="entry name" value="NAD(P)-bd_dom_sf"/>
</dbReference>
<keyword evidence="9" id="KW-0012">Acyltransferase</keyword>
<dbReference type="InterPro" id="IPR001227">
    <property type="entry name" value="Ac_transferase_dom_sf"/>
</dbReference>
<dbReference type="InterPro" id="IPR057326">
    <property type="entry name" value="KR_dom"/>
</dbReference>
<evidence type="ECO:0000256" key="2">
    <source>
        <dbReference type="ARBA" id="ARBA00022553"/>
    </source>
</evidence>
<dbReference type="Gene3D" id="3.40.47.10">
    <property type="match status" value="1"/>
</dbReference>
<dbReference type="SUPFAM" id="SSF53901">
    <property type="entry name" value="Thiolase-like"/>
    <property type="match status" value="1"/>
</dbReference>
<dbReference type="GO" id="GO:0016746">
    <property type="term" value="F:acyltransferase activity"/>
    <property type="evidence" value="ECO:0007669"/>
    <property type="project" value="UniProtKB-KW"/>
</dbReference>
<keyword evidence="10" id="KW-1185">Reference proteome</keyword>
<dbReference type="EC" id="2.3.1.-" evidence="9"/>
<protein>
    <submittedName>
        <fullName evidence="9">Type I polyketide synthase</fullName>
        <ecNumber evidence="9">2.3.1.-</ecNumber>
        <ecNumber evidence="9">6.4.-.-</ecNumber>
    </submittedName>
</protein>
<name>A0ABV9YC42_9PSEU</name>
<sequence>MSTSTEPAGTESQGTAPAATGSPGAAPPGTGSQGTESIDADPGEPIAVVGVGCRFPGGADSPEAFWDLLASGRDGIGPVPRDRWLEYRDQGPEHAAAVRRADRAGGFLTGVDGFDAAFFGLSPREAELMDPQQRLLLEVSWEALEDAGIPPTSLAGGTTGVFVGIGSDDYGRRLLEDLPGIEAWTGIGAAMCAAANRVSHALDLRGPSLAVDTACSASLVATHLAVRALRAGECPVALVGGVNLMLAPGLPLTLAAAGATAPDGRSKPFDAAADGYGRGEGAGVLVLKRLSDARRDGDRVLALVLGGAVRQDGRTNGIMAPSGTAQRDLLVEACARAGVDPASVDYVEAHGTGTPLGDRLEAGALAEVYGRDRPAGRPCLIGSVKANIGHLEAGAGVASLIKAALVLAHREIPPSLNHTTPTPAVDWADSGLRVVTGRTPWPAREHPRRIGVSGFGYGGTIGHLLLEQAPEPATEPAAEPAVAQPAGPRLFPLSAASPEALAEQAGRLADHLSTPGAPTADLAAVGRTLAARRAHLPHRGTVVAEDRAELVDRLRSLARGDRGREIATGLAAPRRVVWVFSGHGSQWAGMGRALLAGEPAFAEVLAELEPVFAAEIGFSPRQALFDGDFATVDRVQGLIFAVQVGLAAVWRSYGAEPDAVIGHSVGELAAAVVAGELSPVDGARLSCRRSVLLRRVAGAGAMAMAGLPFDEVAVRLAGRADVVPAIAAAPSSTVVSGTPEAVDALVAAWRAEEVVVRRVASDVAFHSPQMDPLATELAAAVADLEPRAGRIPRYSTAAEDPRAGGVPDGAYWAANLRAPVRLMSAVRAALDDGYDAFVEISAHPVVAHSIDEVLAEAGADTAFVGWTLRRDQPTPHAALGAAHCRGVRLDWDRLHPQGGHAALPGVAWQHRSHWHGTGAGRGAGLGHDVDAHALLGPEVPVAGRSLRLWRTRLDDTRRPYPGSHTVNGVEIVPAAVLLTTLLGAAGGADLARVALRLPLGTAEERELQVVRDGDEVRLASRAGEGPWSTHTTAEVVARTTADGDFPDPADLAPADPAEVTGYLAAVGVPTMAFGWEVEELRRGDGAAWARVRPVHPEHAPPTWAPLFDAALSLAPSVFPGEPTLRVVAGFGSVRVDGPPPTTAELLVTTGEDGTAEVLVTDGTSRARLGAVAFGSLSGWAPRDFAHRIAWRDVVPADDGSARDVVLVGPADARATALRDALRAAGARCRIAADPADPGTATDVLVLPAAEPGTTVPDAAASAVWLATRTAQRLAEQDGPARLWLLTAGAREAADGPAAAQSALWGLGRVIAVEHEELWGGTVDLPAREPEREAGALLALLRSGGGEDVVAVRGGACSAARVAPVDREPTGAPLTCAPDATYLVTGGLGALGAEVARWLAGRGARRIVLAGRRGLPARSTWDGPLEAGERLAVDRVRELEALGVTVRVVAVDIADAVAAAFDPDALGLPPVRGVVHAAGVLDNRMVRSVDEASVRAVLRPKVDGAWVLHELFPEGTLDFLVLFSSCGHLLGMPGQATYGAANAFLDGLAALRADTTSLGWTSWRGRGMAVDDAVDRELAARGVGDIPPAVAFEVWDLLSRTGPGHYPVLAAAGTGSVAVPVLAELTAPKPEAEPDESFGGLSEDELRERLLVEVGSQIAGEMRMAASALDPRRSLVEQGLDSVMTIVVRRRLEQRFGHKLPSTLLWHRPSVTAIADHLVEALSPAS</sequence>
<dbReference type="InterPro" id="IPR036736">
    <property type="entry name" value="ACP-like_sf"/>
</dbReference>
<dbReference type="EC" id="6.4.-.-" evidence="9"/>
<keyword evidence="1" id="KW-0596">Phosphopantetheine</keyword>
<dbReference type="RefSeq" id="WP_380648794.1">
    <property type="nucleotide sequence ID" value="NZ_JBHSJB010000050.1"/>
</dbReference>
<evidence type="ECO:0000256" key="5">
    <source>
        <dbReference type="SAM" id="MobiDB-lite"/>
    </source>
</evidence>
<feature type="compositionally biased region" description="Polar residues" evidence="5">
    <location>
        <begin position="1"/>
        <end position="12"/>
    </location>
</feature>
<dbReference type="SMART" id="SM00825">
    <property type="entry name" value="PKS_KS"/>
    <property type="match status" value="1"/>
</dbReference>
<dbReference type="InterPro" id="IPR016036">
    <property type="entry name" value="Malonyl_transacylase_ACP-bd"/>
</dbReference>
<feature type="active site" description="Proton donor; for dehydratase activity" evidence="4">
    <location>
        <position position="1108"/>
    </location>
</feature>
<dbReference type="Gene3D" id="3.30.70.3290">
    <property type="match status" value="1"/>
</dbReference>
<dbReference type="InterPro" id="IPR014043">
    <property type="entry name" value="Acyl_transferase_dom"/>
</dbReference>
<dbReference type="InterPro" id="IPR020841">
    <property type="entry name" value="PKS_Beta-ketoAc_synthase_dom"/>
</dbReference>
<evidence type="ECO:0000259" key="7">
    <source>
        <dbReference type="PROSITE" id="PS52004"/>
    </source>
</evidence>
<dbReference type="SMART" id="SM00826">
    <property type="entry name" value="PKS_DH"/>
    <property type="match status" value="1"/>
</dbReference>
<dbReference type="Pfam" id="PF08659">
    <property type="entry name" value="KR"/>
    <property type="match status" value="1"/>
</dbReference>
<proteinExistence type="predicted"/>